<reference evidence="1" key="1">
    <citation type="submission" date="2020-04" db="EMBL/GenBank/DDBJ databases">
        <authorList>
            <person name="Zhang T."/>
        </authorList>
    </citation>
    <scope>NUCLEOTIDE SEQUENCE</scope>
    <source>
        <strain evidence="1">HKST-UBA01</strain>
    </source>
</reference>
<gene>
    <name evidence="1" type="ORF">KC571_00015</name>
</gene>
<comment type="caution">
    <text evidence="1">The sequence shown here is derived from an EMBL/GenBank/DDBJ whole genome shotgun (WGS) entry which is preliminary data.</text>
</comment>
<evidence type="ECO:0000313" key="2">
    <source>
        <dbReference type="Proteomes" id="UP000701698"/>
    </source>
</evidence>
<evidence type="ECO:0000313" key="1">
    <source>
        <dbReference type="EMBL" id="MCA9389771.1"/>
    </source>
</evidence>
<sequence>MALNKSQILFGPDLTLTEAEDLMSGSKPIRLLIAADKQHGFAIAWNAGSTTVNIGWGQHLTGPFLMAKVKPLKRKERRGRGSQNRIEKLFRFLNKFEDTSFIHAMHGILEGLPPRVGTIPNVTMRLDLVEMAKFLGLSPYKTVEQLIEAGLQGGFSLEELSVQLELGPDVVIDFEMDPHELAELWKLMILAQEDAARGAAKITPYHAAISLGFGDLVRPDVTAEEVVALIRQNK</sequence>
<accession>A0A955RNX2</accession>
<organism evidence="1 2">
    <name type="scientific">candidate division WWE3 bacterium</name>
    <dbReference type="NCBI Taxonomy" id="2053526"/>
    <lineage>
        <taxon>Bacteria</taxon>
        <taxon>Katanobacteria</taxon>
    </lineage>
</organism>
<protein>
    <submittedName>
        <fullName evidence="1">Uncharacterized protein</fullName>
    </submittedName>
</protein>
<proteinExistence type="predicted"/>
<dbReference type="EMBL" id="JAGQKX010000001">
    <property type="protein sequence ID" value="MCA9389771.1"/>
    <property type="molecule type" value="Genomic_DNA"/>
</dbReference>
<name>A0A955RNX2_UNCKA</name>
<reference evidence="1" key="2">
    <citation type="journal article" date="2021" name="Microbiome">
        <title>Successional dynamics and alternative stable states in a saline activated sludge microbial community over 9 years.</title>
        <authorList>
            <person name="Wang Y."/>
            <person name="Ye J."/>
            <person name="Ju F."/>
            <person name="Liu L."/>
            <person name="Boyd J.A."/>
            <person name="Deng Y."/>
            <person name="Parks D.H."/>
            <person name="Jiang X."/>
            <person name="Yin X."/>
            <person name="Woodcroft B.J."/>
            <person name="Tyson G.W."/>
            <person name="Hugenholtz P."/>
            <person name="Polz M.F."/>
            <person name="Zhang T."/>
        </authorList>
    </citation>
    <scope>NUCLEOTIDE SEQUENCE</scope>
    <source>
        <strain evidence="1">HKST-UBA01</strain>
    </source>
</reference>
<dbReference type="Proteomes" id="UP000701698">
    <property type="component" value="Unassembled WGS sequence"/>
</dbReference>
<dbReference type="AlphaFoldDB" id="A0A955RNX2"/>